<evidence type="ECO:0008006" key="7">
    <source>
        <dbReference type="Google" id="ProtNLM"/>
    </source>
</evidence>
<evidence type="ECO:0000313" key="5">
    <source>
        <dbReference type="EMBL" id="MEU0709683.1"/>
    </source>
</evidence>
<proteinExistence type="predicted"/>
<feature type="region of interest" description="Disordered" evidence="3">
    <location>
        <begin position="1"/>
        <end position="40"/>
    </location>
</feature>
<reference evidence="5 6" key="1">
    <citation type="submission" date="2024-06" db="EMBL/GenBank/DDBJ databases">
        <title>The Natural Products Discovery Center: Release of the First 8490 Sequenced Strains for Exploring Actinobacteria Biosynthetic Diversity.</title>
        <authorList>
            <person name="Kalkreuter E."/>
            <person name="Kautsar S.A."/>
            <person name="Yang D."/>
            <person name="Bader C.D."/>
            <person name="Teijaro C.N."/>
            <person name="Fluegel L."/>
            <person name="Davis C.M."/>
            <person name="Simpson J.R."/>
            <person name="Lauterbach L."/>
            <person name="Steele A.D."/>
            <person name="Gui C."/>
            <person name="Meng S."/>
            <person name="Li G."/>
            <person name="Viehrig K."/>
            <person name="Ye F."/>
            <person name="Su P."/>
            <person name="Kiefer A.F."/>
            <person name="Nichols A."/>
            <person name="Cepeda A.J."/>
            <person name="Yan W."/>
            <person name="Fan B."/>
            <person name="Jiang Y."/>
            <person name="Adhikari A."/>
            <person name="Zheng C.-J."/>
            <person name="Schuster L."/>
            <person name="Cowan T.M."/>
            <person name="Smanski M.J."/>
            <person name="Chevrette M.G."/>
            <person name="De Carvalho L.P.S."/>
            <person name="Shen B."/>
        </authorList>
    </citation>
    <scope>NUCLEOTIDE SEQUENCE [LARGE SCALE GENOMIC DNA]</scope>
    <source>
        <strain evidence="5 6">NPDC006337</strain>
    </source>
</reference>
<dbReference type="PANTHER" id="PTHR37042">
    <property type="entry name" value="OUTER MEMBRANE PROTEIN RV1973"/>
    <property type="match status" value="1"/>
</dbReference>
<dbReference type="PANTHER" id="PTHR37042:SF4">
    <property type="entry name" value="OUTER MEMBRANE PROTEIN RV1973"/>
    <property type="match status" value="1"/>
</dbReference>
<accession>A0ABV2W908</accession>
<protein>
    <recommendedName>
        <fullName evidence="7">Mce-associated membrane protein</fullName>
    </recommendedName>
</protein>
<dbReference type="Proteomes" id="UP001550378">
    <property type="component" value="Unassembled WGS sequence"/>
</dbReference>
<comment type="subcellular location">
    <subcellularLocation>
        <location evidence="1">Membrane</location>
    </subcellularLocation>
</comment>
<organism evidence="5 6">
    <name type="scientific">Streptomyces lavendulocolor</name>
    <dbReference type="NCBI Taxonomy" id="67316"/>
    <lineage>
        <taxon>Bacteria</taxon>
        <taxon>Bacillati</taxon>
        <taxon>Actinomycetota</taxon>
        <taxon>Actinomycetes</taxon>
        <taxon>Kitasatosporales</taxon>
        <taxon>Streptomycetaceae</taxon>
        <taxon>Streptomyces</taxon>
    </lineage>
</organism>
<evidence type="ECO:0000313" key="6">
    <source>
        <dbReference type="Proteomes" id="UP001550378"/>
    </source>
</evidence>
<evidence type="ECO:0000256" key="2">
    <source>
        <dbReference type="ARBA" id="ARBA00023136"/>
    </source>
</evidence>
<keyword evidence="2 4" id="KW-0472">Membrane</keyword>
<keyword evidence="6" id="KW-1185">Reference proteome</keyword>
<keyword evidence="4" id="KW-0812">Transmembrane</keyword>
<evidence type="ECO:0000256" key="3">
    <source>
        <dbReference type="SAM" id="MobiDB-lite"/>
    </source>
</evidence>
<feature type="transmembrane region" description="Helical" evidence="4">
    <location>
        <begin position="45"/>
        <end position="64"/>
    </location>
</feature>
<evidence type="ECO:0000256" key="4">
    <source>
        <dbReference type="SAM" id="Phobius"/>
    </source>
</evidence>
<keyword evidence="4" id="KW-1133">Transmembrane helix</keyword>
<dbReference type="RefSeq" id="WP_359806844.1">
    <property type="nucleotide sequence ID" value="NZ_JBEXZQ010000043.1"/>
</dbReference>
<gene>
    <name evidence="5" type="ORF">ABZ508_20205</name>
</gene>
<comment type="caution">
    <text evidence="5">The sequence shown here is derived from an EMBL/GenBank/DDBJ whole genome shotgun (WGS) entry which is preliminary data.</text>
</comment>
<name>A0ABV2W908_9ACTN</name>
<feature type="compositionally biased region" description="Low complexity" evidence="3">
    <location>
        <begin position="14"/>
        <end position="25"/>
    </location>
</feature>
<dbReference type="EMBL" id="JBEXZR010000018">
    <property type="protein sequence ID" value="MEU0709683.1"/>
    <property type="molecule type" value="Genomic_DNA"/>
</dbReference>
<evidence type="ECO:0000256" key="1">
    <source>
        <dbReference type="ARBA" id="ARBA00004370"/>
    </source>
</evidence>
<sequence length="205" mass="21703">MRTPLPAPRHPATGDDAAPASAAAPDAPPTPHAPSGRRRTSRPRIAVALVLVLALLGCGAGLLVRGRQLTGAPALHNRALTDTEATSRVVDEVGGALARVFSYGPGDTATTRQAARRLLAGRAARQYEALFGQVEQRAAQQRLTLTTHVVRAGVTRLDDRGAQLLVFLDQVAQRAGKPATTVAAQLSVTAELHEGRWRIVDIRSR</sequence>